<dbReference type="Pfam" id="PF00015">
    <property type="entry name" value="MCPsignal"/>
    <property type="match status" value="1"/>
</dbReference>
<dbReference type="Proteomes" id="UP001501788">
    <property type="component" value="Unassembled WGS sequence"/>
</dbReference>
<feature type="transmembrane region" description="Helical" evidence="3">
    <location>
        <begin position="169"/>
        <end position="188"/>
    </location>
</feature>
<feature type="transmembrane region" description="Helical" evidence="3">
    <location>
        <begin position="194"/>
        <end position="216"/>
    </location>
</feature>
<feature type="domain" description="PAS" evidence="5">
    <location>
        <begin position="25"/>
        <end position="76"/>
    </location>
</feature>
<keyword evidence="2" id="KW-0807">Transducer</keyword>
<sequence>MRVNHPVVPHEYPFPPGETLVSTTDLQGRILYCNPMFIEVSGYEREELLGQPHNLIRHPDMPEEAFRDMWETIAKGIPWSAPVKNRRKDGSYYWVMANVTPLMQGERPVGYMSVRTEATRAQIQEAEQLYARMQEEKSSGRMVHRLLAGRVVRDTVAGRLAERMRLHPAYKLVLGMLLLVALAAGAATLSGQPWTLTAALAWLAVVAGALGMAWYLHGMTLGPIAQMLGWANRMAAGDLTQKISASRDDAVGYLQKALAQLNVNLLSIVRDARNESERMQLSTREIAQGNQDLSSRTEAQASNLEQTAASMEEITGTVRQTAESARKATELASQAAEVAERSSKAVNGVADTMQQIQSASAKIGEITQLIDSIAFQTNILALNAAVEAARAGEQGRGFAVVAAEVRALSHRTLSAAKEIRQLIEDSAHKVDDGQGKTALAQKTMGESLELVRRVNALMAEIHGAANEQLSGISQVNAAVAQMDTITQQNAALVEENAASAMALASQAQAVTETVQVFRIDDTAATSQPDAVALRRSMKALRVSTPQVH</sequence>
<dbReference type="PANTHER" id="PTHR43531">
    <property type="entry name" value="PROTEIN ICFG"/>
    <property type="match status" value="1"/>
</dbReference>
<keyword evidence="3" id="KW-0472">Membrane</keyword>
<feature type="domain" description="HAMP" evidence="6">
    <location>
        <begin position="218"/>
        <end position="270"/>
    </location>
</feature>
<dbReference type="RefSeq" id="WP_345066378.1">
    <property type="nucleotide sequence ID" value="NZ_BAABEX010000029.1"/>
</dbReference>
<feature type="domain" description="Methyl-accepting transducer" evidence="4">
    <location>
        <begin position="275"/>
        <end position="504"/>
    </location>
</feature>
<dbReference type="CDD" id="cd11386">
    <property type="entry name" value="MCP_signal"/>
    <property type="match status" value="1"/>
</dbReference>
<dbReference type="InterPro" id="IPR013655">
    <property type="entry name" value="PAS_fold_3"/>
</dbReference>
<comment type="caution">
    <text evidence="7">The sequence shown here is derived from an EMBL/GenBank/DDBJ whole genome shotgun (WGS) entry which is preliminary data.</text>
</comment>
<dbReference type="EMBL" id="BAABEX010000029">
    <property type="protein sequence ID" value="GAA4428588.1"/>
    <property type="molecule type" value="Genomic_DNA"/>
</dbReference>
<evidence type="ECO:0000313" key="7">
    <source>
        <dbReference type="EMBL" id="GAA4428588.1"/>
    </source>
</evidence>
<dbReference type="InterPro" id="IPR000014">
    <property type="entry name" value="PAS"/>
</dbReference>
<accession>A0ABP8LF91</accession>
<evidence type="ECO:0000313" key="8">
    <source>
        <dbReference type="Proteomes" id="UP001501788"/>
    </source>
</evidence>
<dbReference type="CDD" id="cd00130">
    <property type="entry name" value="PAS"/>
    <property type="match status" value="1"/>
</dbReference>
<keyword evidence="3" id="KW-0812">Transmembrane</keyword>
<dbReference type="Pfam" id="PF08447">
    <property type="entry name" value="PAS_3"/>
    <property type="match status" value="1"/>
</dbReference>
<dbReference type="NCBIfam" id="TIGR00229">
    <property type="entry name" value="sensory_box"/>
    <property type="match status" value="1"/>
</dbReference>
<evidence type="ECO:0000256" key="2">
    <source>
        <dbReference type="PROSITE-ProRule" id="PRU00284"/>
    </source>
</evidence>
<dbReference type="InterPro" id="IPR035965">
    <property type="entry name" value="PAS-like_dom_sf"/>
</dbReference>
<dbReference type="PROSITE" id="PS50112">
    <property type="entry name" value="PAS"/>
    <property type="match status" value="1"/>
</dbReference>
<dbReference type="SMART" id="SM00283">
    <property type="entry name" value="MA"/>
    <property type="match status" value="1"/>
</dbReference>
<dbReference type="InterPro" id="IPR004089">
    <property type="entry name" value="MCPsignal_dom"/>
</dbReference>
<dbReference type="SUPFAM" id="SSF58104">
    <property type="entry name" value="Methyl-accepting chemotaxis protein (MCP) signaling domain"/>
    <property type="match status" value="1"/>
</dbReference>
<name>A0ABP8LF91_9BURK</name>
<dbReference type="InterPro" id="IPR003660">
    <property type="entry name" value="HAMP_dom"/>
</dbReference>
<gene>
    <name evidence="7" type="ORF">GCM10023090_27610</name>
</gene>
<dbReference type="Gene3D" id="1.10.287.950">
    <property type="entry name" value="Methyl-accepting chemotaxis protein"/>
    <property type="match status" value="1"/>
</dbReference>
<evidence type="ECO:0000259" key="5">
    <source>
        <dbReference type="PROSITE" id="PS50112"/>
    </source>
</evidence>
<dbReference type="PROSITE" id="PS50885">
    <property type="entry name" value="HAMP"/>
    <property type="match status" value="1"/>
</dbReference>
<keyword evidence="8" id="KW-1185">Reference proteome</keyword>
<organism evidence="7 8">
    <name type="scientific">Acidovorax lacteus</name>
    <dbReference type="NCBI Taxonomy" id="1924988"/>
    <lineage>
        <taxon>Bacteria</taxon>
        <taxon>Pseudomonadati</taxon>
        <taxon>Pseudomonadota</taxon>
        <taxon>Betaproteobacteria</taxon>
        <taxon>Burkholderiales</taxon>
        <taxon>Comamonadaceae</taxon>
        <taxon>Acidovorax</taxon>
    </lineage>
</organism>
<evidence type="ECO:0000259" key="6">
    <source>
        <dbReference type="PROSITE" id="PS50885"/>
    </source>
</evidence>
<comment type="similarity">
    <text evidence="1">Belongs to the methyl-accepting chemotaxis (MCP) protein family.</text>
</comment>
<keyword evidence="3" id="KW-1133">Transmembrane helix</keyword>
<dbReference type="SUPFAM" id="SSF55785">
    <property type="entry name" value="PYP-like sensor domain (PAS domain)"/>
    <property type="match status" value="1"/>
</dbReference>
<dbReference type="InterPro" id="IPR051310">
    <property type="entry name" value="MCP_chemotaxis"/>
</dbReference>
<proteinExistence type="inferred from homology"/>
<protein>
    <submittedName>
        <fullName evidence="7">PAS domain-containing methyl-accepting chemotaxis protein</fullName>
    </submittedName>
</protein>
<evidence type="ECO:0000259" key="4">
    <source>
        <dbReference type="PROSITE" id="PS50111"/>
    </source>
</evidence>
<reference evidence="8" key="1">
    <citation type="journal article" date="2019" name="Int. J. Syst. Evol. Microbiol.">
        <title>The Global Catalogue of Microorganisms (GCM) 10K type strain sequencing project: providing services to taxonomists for standard genome sequencing and annotation.</title>
        <authorList>
            <consortium name="The Broad Institute Genomics Platform"/>
            <consortium name="The Broad Institute Genome Sequencing Center for Infectious Disease"/>
            <person name="Wu L."/>
            <person name="Ma J."/>
        </authorList>
    </citation>
    <scope>NUCLEOTIDE SEQUENCE [LARGE SCALE GENOMIC DNA]</scope>
    <source>
        <strain evidence="8">JCM 31890</strain>
    </source>
</reference>
<evidence type="ECO:0000256" key="3">
    <source>
        <dbReference type="SAM" id="Phobius"/>
    </source>
</evidence>
<dbReference type="PANTHER" id="PTHR43531:SF7">
    <property type="entry name" value="AEROTAXIS RECEPTOR"/>
    <property type="match status" value="1"/>
</dbReference>
<dbReference type="PROSITE" id="PS50111">
    <property type="entry name" value="CHEMOTAXIS_TRANSDUC_2"/>
    <property type="match status" value="1"/>
</dbReference>
<evidence type="ECO:0000256" key="1">
    <source>
        <dbReference type="ARBA" id="ARBA00029447"/>
    </source>
</evidence>
<dbReference type="Gene3D" id="3.30.450.20">
    <property type="entry name" value="PAS domain"/>
    <property type="match status" value="1"/>
</dbReference>